<feature type="signal peptide" evidence="1">
    <location>
        <begin position="1"/>
        <end position="20"/>
    </location>
</feature>
<evidence type="ECO:0000313" key="3">
    <source>
        <dbReference type="EMBL" id="EAQ71873.1"/>
    </source>
</evidence>
<keyword evidence="1" id="KW-0732">Signal</keyword>
<dbReference type="PANTHER" id="PTHR35535:SF1">
    <property type="entry name" value="HEAT SHOCK PROTEIN HSLJ"/>
    <property type="match status" value="1"/>
</dbReference>
<dbReference type="RefSeq" id="WP_002853321.1">
    <property type="nucleotide sequence ID" value="NC_008787.1"/>
</dbReference>
<gene>
    <name evidence="3" type="ordered locus">CJJ81176_0974</name>
</gene>
<proteinExistence type="predicted"/>
<dbReference type="Proteomes" id="UP000000646">
    <property type="component" value="Chromosome"/>
</dbReference>
<dbReference type="InterPro" id="IPR053147">
    <property type="entry name" value="Hsp_HslJ-like"/>
</dbReference>
<dbReference type="InterPro" id="IPR005184">
    <property type="entry name" value="DUF306_Meta_HslJ"/>
</dbReference>
<name>A0A0H3P984_CAMJJ</name>
<organism evidence="3 4">
    <name type="scientific">Campylobacter jejuni subsp. jejuni serotype O:23/36 (strain 81-176)</name>
    <dbReference type="NCBI Taxonomy" id="354242"/>
    <lineage>
        <taxon>Bacteria</taxon>
        <taxon>Pseudomonadati</taxon>
        <taxon>Campylobacterota</taxon>
        <taxon>Epsilonproteobacteria</taxon>
        <taxon>Campylobacterales</taxon>
        <taxon>Campylobacteraceae</taxon>
        <taxon>Campylobacter</taxon>
    </lineage>
</organism>
<dbReference type="HOGENOM" id="CLU_075808_5_0_7"/>
<reference evidence="4" key="1">
    <citation type="submission" date="2006-12" db="EMBL/GenBank/DDBJ databases">
        <authorList>
            <person name="Fouts D.E."/>
            <person name="Nelson K.E."/>
            <person name="Sebastian Y."/>
        </authorList>
    </citation>
    <scope>NUCLEOTIDE SEQUENCE [LARGE SCALE GENOMIC DNA]</scope>
    <source>
        <strain evidence="4">81-176</strain>
    </source>
</reference>
<dbReference type="PANTHER" id="PTHR35535">
    <property type="entry name" value="HEAT SHOCK PROTEIN HSLJ"/>
    <property type="match status" value="1"/>
</dbReference>
<dbReference type="PROSITE" id="PS51257">
    <property type="entry name" value="PROKAR_LIPOPROTEIN"/>
    <property type="match status" value="1"/>
</dbReference>
<dbReference type="eggNOG" id="COG3187">
    <property type="taxonomic scope" value="Bacteria"/>
</dbReference>
<dbReference type="KEGG" id="cjj:CJJ81176_0974"/>
<protein>
    <recommendedName>
        <fullName evidence="2">DUF306 domain-containing protein</fullName>
    </recommendedName>
</protein>
<evidence type="ECO:0000259" key="2">
    <source>
        <dbReference type="Pfam" id="PF03724"/>
    </source>
</evidence>
<dbReference type="InterPro" id="IPR038670">
    <property type="entry name" value="HslJ-like_sf"/>
</dbReference>
<feature type="domain" description="DUF306" evidence="2">
    <location>
        <begin position="47"/>
        <end position="139"/>
    </location>
</feature>
<dbReference type="EMBL" id="CP000538">
    <property type="protein sequence ID" value="EAQ71873.1"/>
    <property type="molecule type" value="Genomic_DNA"/>
</dbReference>
<dbReference type="AlphaFoldDB" id="A0A0H3P984"/>
<evidence type="ECO:0000256" key="1">
    <source>
        <dbReference type="SAM" id="SignalP"/>
    </source>
</evidence>
<feature type="chain" id="PRO_5002617268" description="DUF306 domain-containing protein" evidence="1">
    <location>
        <begin position="21"/>
        <end position="144"/>
    </location>
</feature>
<dbReference type="Pfam" id="PF03724">
    <property type="entry name" value="META"/>
    <property type="match status" value="1"/>
</dbReference>
<sequence>MKKMLQIALAATFFAGCASTSLTSSTSKGNNELVQNQLFKIEKIIVNGKTFDPKNAEESPNISFENNKFYGYSGCNRFFGSYQTKADTLQIEGDRVASTQMLCHPMDVMDFENSFLSNFKGTFKISNENGKLVLSNDEMKIFFK</sequence>
<accession>A0A0H3P984</accession>
<evidence type="ECO:0000313" key="4">
    <source>
        <dbReference type="Proteomes" id="UP000000646"/>
    </source>
</evidence>
<dbReference type="Gene3D" id="2.40.128.270">
    <property type="match status" value="1"/>
</dbReference>